<proteinExistence type="predicted"/>
<comment type="caution">
    <text evidence="1">The sequence shown here is derived from an EMBL/GenBank/DDBJ whole genome shotgun (WGS) entry which is preliminary data.</text>
</comment>
<name>R4XCD9_TAPDE</name>
<dbReference type="VEuPathDB" id="FungiDB:TAPDE_001961"/>
<dbReference type="Pfam" id="PF23579">
    <property type="entry name" value="ARM_TBCD"/>
    <property type="match status" value="1"/>
</dbReference>
<dbReference type="EMBL" id="CAHR02000068">
    <property type="protein sequence ID" value="CCG82036.1"/>
    <property type="molecule type" value="Genomic_DNA"/>
</dbReference>
<accession>R4XCD9</accession>
<keyword evidence="2" id="KW-1185">Reference proteome</keyword>
<evidence type="ECO:0000313" key="1">
    <source>
        <dbReference type="EMBL" id="CCG82036.1"/>
    </source>
</evidence>
<reference evidence="1 2" key="1">
    <citation type="journal article" date="2013" name="MBio">
        <title>Genome sequencing of the plant pathogen Taphrina deformans, the causal agent of peach leaf curl.</title>
        <authorList>
            <person name="Cisse O.H."/>
            <person name="Almeida J.M.G.C.F."/>
            <person name="Fonseca A."/>
            <person name="Kumar A.A."/>
            <person name="Salojaervi J."/>
            <person name="Overmyer K."/>
            <person name="Hauser P.M."/>
            <person name="Pagni M."/>
        </authorList>
    </citation>
    <scope>NUCLEOTIDE SEQUENCE [LARGE SCALE GENOMIC DNA]</scope>
    <source>
        <strain evidence="2">PYCC 5710 / ATCC 11124 / CBS 356.35 / IMI 108563 / JCM 9778 / NBRC 8474</strain>
    </source>
</reference>
<evidence type="ECO:0000313" key="2">
    <source>
        <dbReference type="Proteomes" id="UP000013776"/>
    </source>
</evidence>
<organism evidence="1 2">
    <name type="scientific">Taphrina deformans (strain PYCC 5710 / ATCC 11124 / CBS 356.35 / IMI 108563 / JCM 9778 / NBRC 8474)</name>
    <name type="common">Peach leaf curl fungus</name>
    <name type="synonym">Lalaria deformans</name>
    <dbReference type="NCBI Taxonomy" id="1097556"/>
    <lineage>
        <taxon>Eukaryota</taxon>
        <taxon>Fungi</taxon>
        <taxon>Dikarya</taxon>
        <taxon>Ascomycota</taxon>
        <taxon>Taphrinomycotina</taxon>
        <taxon>Taphrinomycetes</taxon>
        <taxon>Taphrinales</taxon>
        <taxon>Taphrinaceae</taxon>
        <taxon>Taphrina</taxon>
    </lineage>
</organism>
<protein>
    <submittedName>
        <fullName evidence="1">Uncharacterized protein</fullName>
    </submittedName>
</protein>
<gene>
    <name evidence="1" type="ORF">TAPDE_001961</name>
</gene>
<dbReference type="AlphaFoldDB" id="R4XCD9"/>
<dbReference type="Proteomes" id="UP000013776">
    <property type="component" value="Unassembled WGS sequence"/>
</dbReference>
<sequence>MNAGKIVVGEFQAEFLRRVHSRNLEDVDVLLSKLDAIQEQPQILDEYIQHFFDTILTLVVDKLLPESLTGFYADLYVVLYYFTKIRGAKVIISQTATK</sequence>